<dbReference type="Gene3D" id="3.30.420.10">
    <property type="entry name" value="Ribonuclease H-like superfamily/Ribonuclease H"/>
    <property type="match status" value="1"/>
</dbReference>
<accession>A0ABC8V942</accession>
<organism evidence="2 3">
    <name type="scientific">Urochloa decumbens</name>
    <dbReference type="NCBI Taxonomy" id="240449"/>
    <lineage>
        <taxon>Eukaryota</taxon>
        <taxon>Viridiplantae</taxon>
        <taxon>Streptophyta</taxon>
        <taxon>Embryophyta</taxon>
        <taxon>Tracheophyta</taxon>
        <taxon>Spermatophyta</taxon>
        <taxon>Magnoliopsida</taxon>
        <taxon>Liliopsida</taxon>
        <taxon>Poales</taxon>
        <taxon>Poaceae</taxon>
        <taxon>PACMAD clade</taxon>
        <taxon>Panicoideae</taxon>
        <taxon>Panicodae</taxon>
        <taxon>Paniceae</taxon>
        <taxon>Melinidinae</taxon>
        <taxon>Urochloa</taxon>
    </lineage>
</organism>
<dbReference type="InterPro" id="IPR036397">
    <property type="entry name" value="RNaseH_sf"/>
</dbReference>
<dbReference type="InterPro" id="IPR012337">
    <property type="entry name" value="RNaseH-like_sf"/>
</dbReference>
<name>A0ABC8V942_9POAL</name>
<dbReference type="PANTHER" id="PTHR34146">
    <property type="entry name" value="POLYNUCLEOTIDYL TRANSFERASE, RIBONUCLEASE H-LIKE SUPERFAMILY PROTEIN-RELATED"/>
    <property type="match status" value="1"/>
</dbReference>
<keyword evidence="3" id="KW-1185">Reference proteome</keyword>
<dbReference type="Proteomes" id="UP001497457">
    <property type="component" value="Chromosome 1b"/>
</dbReference>
<dbReference type="AlphaFoldDB" id="A0ABC8V942"/>
<reference evidence="3" key="1">
    <citation type="submission" date="2024-06" db="EMBL/GenBank/DDBJ databases">
        <authorList>
            <person name="Ryan C."/>
        </authorList>
    </citation>
    <scope>NUCLEOTIDE SEQUENCE [LARGE SCALE GENOMIC DNA]</scope>
</reference>
<evidence type="ECO:0000259" key="1">
    <source>
        <dbReference type="Pfam" id="PF13456"/>
    </source>
</evidence>
<gene>
    <name evidence="2" type="ORF">URODEC1_LOCUS1010</name>
</gene>
<reference evidence="2 3" key="2">
    <citation type="submission" date="2024-10" db="EMBL/GenBank/DDBJ databases">
        <authorList>
            <person name="Ryan C."/>
        </authorList>
    </citation>
    <scope>NUCLEOTIDE SEQUENCE [LARGE SCALE GENOMIC DNA]</scope>
</reference>
<dbReference type="PANTHER" id="PTHR34146:SF3">
    <property type="entry name" value="POLYNUCLEOTIDYL TRANSFERASE, RIBONUCLEASE H-LIKE SUPERFAMILY PROTEIN"/>
    <property type="match status" value="1"/>
</dbReference>
<feature type="domain" description="RNase H type-1" evidence="1">
    <location>
        <begin position="119"/>
        <end position="222"/>
    </location>
</feature>
<proteinExistence type="predicted"/>
<dbReference type="InterPro" id="IPR002156">
    <property type="entry name" value="RNaseH_domain"/>
</dbReference>
<protein>
    <recommendedName>
        <fullName evidence="1">RNase H type-1 domain-containing protein</fullName>
    </recommendedName>
</protein>
<dbReference type="SUPFAM" id="SSF53098">
    <property type="entry name" value="Ribonuclease H-like"/>
    <property type="match status" value="1"/>
</dbReference>
<sequence>MTQILQPHIADDLFQTVLTTLWYIWRARNDHRFNNKSWTIWQVHHATNAEIQGKKPFSFADEDHRAVRRTTNHIQGAGQQNYPPSLTYCYTDASIPPENQIIGPTLAGLGIYVQNLQVQGHSALMIKAQVQDATSPLQAETLAAQLAAQVMKALQHQQCKYFSDCQLLVDTLKAPDPMRRPAHWRLRPLIAKIMSDSAPLQPDFCKIARQHNKVAHRLAKQARQSVPHSCNFTCENQMHPGPCPVLYALENFMEGNFSLLSVKCC</sequence>
<dbReference type="Pfam" id="PF13456">
    <property type="entry name" value="RVT_3"/>
    <property type="match status" value="1"/>
</dbReference>
<dbReference type="EMBL" id="OZ075111">
    <property type="protein sequence ID" value="CAL4886218.1"/>
    <property type="molecule type" value="Genomic_DNA"/>
</dbReference>
<evidence type="ECO:0000313" key="3">
    <source>
        <dbReference type="Proteomes" id="UP001497457"/>
    </source>
</evidence>
<evidence type="ECO:0000313" key="2">
    <source>
        <dbReference type="EMBL" id="CAL4886218.1"/>
    </source>
</evidence>